<dbReference type="Gene3D" id="3.40.30.10">
    <property type="entry name" value="Glutaredoxin"/>
    <property type="match status" value="1"/>
</dbReference>
<dbReference type="CDD" id="cd02956">
    <property type="entry name" value="ybbN"/>
    <property type="match status" value="1"/>
</dbReference>
<dbReference type="GO" id="GO:0005737">
    <property type="term" value="C:cytoplasm"/>
    <property type="evidence" value="ECO:0007669"/>
    <property type="project" value="TreeGrafter"/>
</dbReference>
<gene>
    <name evidence="2" type="ORF">SCD_n01363</name>
</gene>
<dbReference type="SUPFAM" id="SSF52833">
    <property type="entry name" value="Thioredoxin-like"/>
    <property type="match status" value="1"/>
</dbReference>
<dbReference type="PANTHER" id="PTHR45663:SF11">
    <property type="entry name" value="GEO12009P1"/>
    <property type="match status" value="1"/>
</dbReference>
<evidence type="ECO:0000313" key="3">
    <source>
        <dbReference type="Proteomes" id="UP000015559"/>
    </source>
</evidence>
<reference evidence="2 3" key="1">
    <citation type="journal article" date="2012" name="Appl. Environ. Microbiol.">
        <title>Draft genome sequence of a psychrotolerant sulfur-oxidizing bacterium, Sulfuricella denitrificans skB26, and proteomic insights into cold adaptation.</title>
        <authorList>
            <person name="Watanabe T."/>
            <person name="Kojima H."/>
            <person name="Fukui M."/>
        </authorList>
    </citation>
    <scope>NUCLEOTIDE SEQUENCE [LARGE SCALE GENOMIC DNA]</scope>
    <source>
        <strain evidence="3">skB26</strain>
    </source>
</reference>
<name>S6AKS3_SULDS</name>
<dbReference type="eggNOG" id="COG3118">
    <property type="taxonomic scope" value="Bacteria"/>
</dbReference>
<dbReference type="RefSeq" id="WP_009205857.1">
    <property type="nucleotide sequence ID" value="NC_022357.1"/>
</dbReference>
<feature type="domain" description="Thioredoxin" evidence="1">
    <location>
        <begin position="1"/>
        <end position="110"/>
    </location>
</feature>
<dbReference type="EMBL" id="AP013066">
    <property type="protein sequence ID" value="BAN35189.1"/>
    <property type="molecule type" value="Genomic_DNA"/>
</dbReference>
<keyword evidence="3" id="KW-1185">Reference proteome</keyword>
<dbReference type="InterPro" id="IPR036249">
    <property type="entry name" value="Thioredoxin-like_sf"/>
</dbReference>
<accession>S6AKS3</accession>
<dbReference type="AlphaFoldDB" id="S6AKS3"/>
<dbReference type="STRING" id="1163617.SCD_n01363"/>
<dbReference type="InterPro" id="IPR013766">
    <property type="entry name" value="Thioredoxin_domain"/>
</dbReference>
<dbReference type="KEGG" id="sdr:SCD_n01363"/>
<dbReference type="Proteomes" id="UP000015559">
    <property type="component" value="Chromosome"/>
</dbReference>
<dbReference type="PROSITE" id="PS51352">
    <property type="entry name" value="THIOREDOXIN_2"/>
    <property type="match status" value="1"/>
</dbReference>
<dbReference type="GO" id="GO:0015035">
    <property type="term" value="F:protein-disulfide reductase activity"/>
    <property type="evidence" value="ECO:0007669"/>
    <property type="project" value="TreeGrafter"/>
</dbReference>
<dbReference type="Pfam" id="PF00085">
    <property type="entry name" value="Thioredoxin"/>
    <property type="match status" value="1"/>
</dbReference>
<dbReference type="OrthoDB" id="9790390at2"/>
<dbReference type="HOGENOM" id="CLU_090389_10_3_4"/>
<proteinExistence type="predicted"/>
<protein>
    <submittedName>
        <fullName evidence="2">Thioredoxin</fullName>
    </submittedName>
</protein>
<sequence>MILSYDVEEDDFDELVVARSHEVPVLLDIGAEWCSPCRVLGPMLERLVKEYDGKFVLAKVDADENMRIAGRHQARGFPTVIAYSRGQEIDRFHSSQTEGFLRRFLDSFIERHTAGNDATESELQPADV</sequence>
<evidence type="ECO:0000313" key="2">
    <source>
        <dbReference type="EMBL" id="BAN35189.1"/>
    </source>
</evidence>
<organism evidence="2 3">
    <name type="scientific">Sulfuricella denitrificans (strain DSM 22764 / NBRC 105220 / skB26)</name>
    <dbReference type="NCBI Taxonomy" id="1163617"/>
    <lineage>
        <taxon>Bacteria</taxon>
        <taxon>Pseudomonadati</taxon>
        <taxon>Pseudomonadota</taxon>
        <taxon>Betaproteobacteria</taxon>
        <taxon>Nitrosomonadales</taxon>
        <taxon>Sulfuricellaceae</taxon>
        <taxon>Sulfuricella</taxon>
    </lineage>
</organism>
<dbReference type="PANTHER" id="PTHR45663">
    <property type="entry name" value="GEO12009P1"/>
    <property type="match status" value="1"/>
</dbReference>
<evidence type="ECO:0000259" key="1">
    <source>
        <dbReference type="PROSITE" id="PS51352"/>
    </source>
</evidence>